<dbReference type="PROSITE" id="PS00638">
    <property type="entry name" value="PII_GLNB_CTER"/>
    <property type="match status" value="1"/>
</dbReference>
<dbReference type="GO" id="GO:0005524">
    <property type="term" value="F:ATP binding"/>
    <property type="evidence" value="ECO:0007669"/>
    <property type="project" value="TreeGrafter"/>
</dbReference>
<protein>
    <submittedName>
        <fullName evidence="2">Nitrogen regulatory protein P-II</fullName>
    </submittedName>
</protein>
<evidence type="ECO:0000256" key="1">
    <source>
        <dbReference type="RuleBase" id="RU003936"/>
    </source>
</evidence>
<evidence type="ECO:0000313" key="3">
    <source>
        <dbReference type="Proteomes" id="UP000093954"/>
    </source>
</evidence>
<dbReference type="Pfam" id="PF00543">
    <property type="entry name" value="P-II"/>
    <property type="match status" value="1"/>
</dbReference>
<comment type="caution">
    <text evidence="2">The sequence shown here is derived from an EMBL/GenBank/DDBJ whole genome shotgun (WGS) entry which is preliminary data.</text>
</comment>
<dbReference type="PROSITE" id="PS51343">
    <property type="entry name" value="PII_GLNB_DOM"/>
    <property type="match status" value="1"/>
</dbReference>
<dbReference type="GO" id="GO:0030234">
    <property type="term" value="F:enzyme regulator activity"/>
    <property type="evidence" value="ECO:0007669"/>
    <property type="project" value="InterPro"/>
</dbReference>
<dbReference type="Proteomes" id="UP000093954">
    <property type="component" value="Unassembled WGS sequence"/>
</dbReference>
<gene>
    <name evidence="2" type="primary">glnB_1</name>
    <name evidence="2" type="ORF">CLRAG_29090</name>
</gene>
<dbReference type="PANTHER" id="PTHR30115:SF11">
    <property type="entry name" value="NITROGEN REGULATORY PROTEIN P-II HOMOLOG"/>
    <property type="match status" value="1"/>
</dbReference>
<dbReference type="InterPro" id="IPR015867">
    <property type="entry name" value="N-reg_PII/ATP_PRibTrfase_C"/>
</dbReference>
<accession>A0A1A6APC7</accession>
<dbReference type="Gene3D" id="3.30.70.120">
    <property type="match status" value="1"/>
</dbReference>
<name>A0A1A6APC7_9CLOT</name>
<dbReference type="InterPro" id="IPR002187">
    <property type="entry name" value="N-reg_PII"/>
</dbReference>
<organism evidence="2 3">
    <name type="scientific">Clostridium ragsdalei P11</name>
    <dbReference type="NCBI Taxonomy" id="1353534"/>
    <lineage>
        <taxon>Bacteria</taxon>
        <taxon>Bacillati</taxon>
        <taxon>Bacillota</taxon>
        <taxon>Clostridia</taxon>
        <taxon>Eubacteriales</taxon>
        <taxon>Clostridiaceae</taxon>
        <taxon>Clostridium</taxon>
    </lineage>
</organism>
<dbReference type="PATRIC" id="fig|1353534.3.peg.2948"/>
<evidence type="ECO:0000313" key="2">
    <source>
        <dbReference type="EMBL" id="OBR91924.1"/>
    </source>
</evidence>
<dbReference type="SUPFAM" id="SSF54913">
    <property type="entry name" value="GlnB-like"/>
    <property type="match status" value="1"/>
</dbReference>
<dbReference type="EMBL" id="LROS01000033">
    <property type="protein sequence ID" value="OBR91924.1"/>
    <property type="molecule type" value="Genomic_DNA"/>
</dbReference>
<dbReference type="RefSeq" id="WP_065079056.1">
    <property type="nucleotide sequence ID" value="NZ_LROS01000033.1"/>
</dbReference>
<dbReference type="GO" id="GO:0006808">
    <property type="term" value="P:regulation of nitrogen utilization"/>
    <property type="evidence" value="ECO:0007669"/>
    <property type="project" value="InterPro"/>
</dbReference>
<dbReference type="InterPro" id="IPR011322">
    <property type="entry name" value="N-reg_PII-like_a/b"/>
</dbReference>
<dbReference type="AlphaFoldDB" id="A0A1A6APC7"/>
<proteinExistence type="inferred from homology"/>
<dbReference type="SMART" id="SM00938">
    <property type="entry name" value="P-II"/>
    <property type="match status" value="1"/>
</dbReference>
<dbReference type="PANTHER" id="PTHR30115">
    <property type="entry name" value="NITROGEN REGULATORY PROTEIN P-II"/>
    <property type="match status" value="1"/>
</dbReference>
<dbReference type="PRINTS" id="PR00340">
    <property type="entry name" value="PIIGLNB"/>
</dbReference>
<keyword evidence="3" id="KW-1185">Reference proteome</keyword>
<sequence>MKKMTIIIRQGKQELLKQLLHDSGVKGMTISNVVGCGNQKGCTEFYRGTQLRTTLIHKVKVDVVVSDDVVEEIIDKICKAISTNTVGDGKIFISPIENAVRIRTGEKGEKAL</sequence>
<dbReference type="GO" id="GO:0005829">
    <property type="term" value="C:cytosol"/>
    <property type="evidence" value="ECO:0007669"/>
    <property type="project" value="TreeGrafter"/>
</dbReference>
<comment type="similarity">
    <text evidence="1">Belongs to the P(II) protein family.</text>
</comment>
<reference evidence="2 3" key="1">
    <citation type="journal article" date="2012" name="Front. Microbiol.">
        <title>Draft Genome Sequence of the Virulent Strain 01-B526 of the Fish Pathogen Aeromonas salmonicida.</title>
        <authorList>
            <person name="Charette S.J."/>
            <person name="Brochu F."/>
            <person name="Boyle B."/>
            <person name="Filion G."/>
            <person name="Tanaka K.H."/>
            <person name="Derome N."/>
        </authorList>
    </citation>
    <scope>NUCLEOTIDE SEQUENCE [LARGE SCALE GENOMIC DNA]</scope>
    <source>
        <strain evidence="2 3">P11</strain>
    </source>
</reference>
<dbReference type="InterPro" id="IPR017918">
    <property type="entry name" value="N-reg_PII_CS"/>
</dbReference>